<reference evidence="2" key="1">
    <citation type="submission" date="2022-03" db="EMBL/GenBank/DDBJ databases">
        <title>Complete genome sequence of Caldinitratiruptor microaerophilus.</title>
        <authorList>
            <person name="Mukaiyama R."/>
            <person name="Nishiyama T."/>
            <person name="Ueda K."/>
        </authorList>
    </citation>
    <scope>NUCLEOTIDE SEQUENCE</scope>
    <source>
        <strain evidence="2">JCM 16183</strain>
    </source>
</reference>
<keyword evidence="1" id="KW-0812">Transmembrane</keyword>
<evidence type="ECO:0000256" key="1">
    <source>
        <dbReference type="SAM" id="Phobius"/>
    </source>
</evidence>
<keyword evidence="1" id="KW-0472">Membrane</keyword>
<name>A0AA35CHR4_9FIRM</name>
<feature type="transmembrane region" description="Helical" evidence="1">
    <location>
        <begin position="68"/>
        <end position="84"/>
    </location>
</feature>
<evidence type="ECO:0000313" key="3">
    <source>
        <dbReference type="Proteomes" id="UP001163687"/>
    </source>
</evidence>
<dbReference type="AlphaFoldDB" id="A0AA35CHR4"/>
<evidence type="ECO:0000313" key="2">
    <source>
        <dbReference type="EMBL" id="BDG59122.1"/>
    </source>
</evidence>
<gene>
    <name evidence="2" type="ORF">caldi_02120</name>
</gene>
<organism evidence="2 3">
    <name type="scientific">Caldinitratiruptor microaerophilus</name>
    <dbReference type="NCBI Taxonomy" id="671077"/>
    <lineage>
        <taxon>Bacteria</taxon>
        <taxon>Bacillati</taxon>
        <taxon>Bacillota</taxon>
        <taxon>Clostridia</taxon>
        <taxon>Eubacteriales</taxon>
        <taxon>Symbiobacteriaceae</taxon>
        <taxon>Caldinitratiruptor</taxon>
    </lineage>
</organism>
<feature type="transmembrane region" description="Helical" evidence="1">
    <location>
        <begin position="35"/>
        <end position="56"/>
    </location>
</feature>
<evidence type="ECO:0008006" key="4">
    <source>
        <dbReference type="Google" id="ProtNLM"/>
    </source>
</evidence>
<accession>A0AA35CHR4</accession>
<keyword evidence="3" id="KW-1185">Reference proteome</keyword>
<protein>
    <recommendedName>
        <fullName evidence="4">Transmembrane protein</fullName>
    </recommendedName>
</protein>
<keyword evidence="1" id="KW-1133">Transmembrane helix</keyword>
<dbReference type="EMBL" id="AP025628">
    <property type="protein sequence ID" value="BDG59122.1"/>
    <property type="molecule type" value="Genomic_DNA"/>
</dbReference>
<proteinExistence type="predicted"/>
<dbReference type="RefSeq" id="WP_264843237.1">
    <property type="nucleotide sequence ID" value="NZ_AP025628.1"/>
</dbReference>
<sequence>MHPLAVGGIAALVLGLVAAAVALVRLGVHGVPLGPVLLLNGLPLLIFAGGVVLSVWLSRRSRTRAGSYVLWGATALAAAVWWLLGG</sequence>
<dbReference type="Proteomes" id="UP001163687">
    <property type="component" value="Chromosome"/>
</dbReference>
<dbReference type="KEGG" id="cmic:caldi_02120"/>